<dbReference type="PANTHER" id="PTHR22955">
    <property type="entry name" value="RETROTRANSPOSON"/>
    <property type="match status" value="1"/>
</dbReference>
<protein>
    <submittedName>
        <fullName evidence="1">Uncharacterized protein</fullName>
    </submittedName>
</protein>
<comment type="caution">
    <text evidence="1">The sequence shown here is derived from an EMBL/GenBank/DDBJ whole genome shotgun (WGS) entry which is preliminary data.</text>
</comment>
<dbReference type="PANTHER" id="PTHR22955:SF70">
    <property type="entry name" value="INTEGRASE CATALYTIC DOMAIN-CONTAINING PROTEIN"/>
    <property type="match status" value="1"/>
</dbReference>
<dbReference type="Proteomes" id="UP000807504">
    <property type="component" value="Unassembled WGS sequence"/>
</dbReference>
<sequence>MGAIIASRIAKHLKDIFKDLERIILWSDSTIALNWIKGSAFNYKPFVSNRAIEIQEITDPSNWRHCSGKQNPADMLTRGIGSKDLITSESWWHGPEWLRNAENPWPKAKGFQNDSIEPEIASEFKPGFIISTAIVQEKIIDPKNSLDVNKKVEVWHTFNREGIGPVLYITAWNFSSSPFFRSLIIAQLQLHLFENVSTLNCFIRYVHVMYFYNPLLSYGHCDDEV</sequence>
<reference evidence="1" key="1">
    <citation type="journal article" date="2020" name="bioRxiv">
        <title>Chromosome-level reference genome of the European wasp spider Argiope bruennichi: a resource for studies on range expansion and evolutionary adaptation.</title>
        <authorList>
            <person name="Sheffer M.M."/>
            <person name="Hoppe A."/>
            <person name="Krehenwinkel H."/>
            <person name="Uhl G."/>
            <person name="Kuss A.W."/>
            <person name="Jensen L."/>
            <person name="Jensen C."/>
            <person name="Gillespie R.G."/>
            <person name="Hoff K.J."/>
            <person name="Prost S."/>
        </authorList>
    </citation>
    <scope>NUCLEOTIDE SEQUENCE</scope>
</reference>
<evidence type="ECO:0000313" key="2">
    <source>
        <dbReference type="Proteomes" id="UP000807504"/>
    </source>
</evidence>
<accession>A0A8T0F2D8</accession>
<evidence type="ECO:0000313" key="1">
    <source>
        <dbReference type="EMBL" id="KAF8784458.1"/>
    </source>
</evidence>
<keyword evidence="2" id="KW-1185">Reference proteome</keyword>
<dbReference type="AlphaFoldDB" id="A0A8T0F2D8"/>
<proteinExistence type="predicted"/>
<reference evidence="1" key="2">
    <citation type="submission" date="2020-06" db="EMBL/GenBank/DDBJ databases">
        <authorList>
            <person name="Sheffer M."/>
        </authorList>
    </citation>
    <scope>NUCLEOTIDE SEQUENCE</scope>
</reference>
<organism evidence="1 2">
    <name type="scientific">Argiope bruennichi</name>
    <name type="common">Wasp spider</name>
    <name type="synonym">Aranea bruennichi</name>
    <dbReference type="NCBI Taxonomy" id="94029"/>
    <lineage>
        <taxon>Eukaryota</taxon>
        <taxon>Metazoa</taxon>
        <taxon>Ecdysozoa</taxon>
        <taxon>Arthropoda</taxon>
        <taxon>Chelicerata</taxon>
        <taxon>Arachnida</taxon>
        <taxon>Araneae</taxon>
        <taxon>Araneomorphae</taxon>
        <taxon>Entelegynae</taxon>
        <taxon>Araneoidea</taxon>
        <taxon>Araneidae</taxon>
        <taxon>Argiope</taxon>
    </lineage>
</organism>
<gene>
    <name evidence="1" type="ORF">HNY73_010133</name>
</gene>
<dbReference type="EMBL" id="JABXBU010000030">
    <property type="protein sequence ID" value="KAF8784458.1"/>
    <property type="molecule type" value="Genomic_DNA"/>
</dbReference>
<name>A0A8T0F2D8_ARGBR</name>